<comment type="caution">
    <text evidence="2">The sequence shown here is derived from an EMBL/GenBank/DDBJ whole genome shotgun (WGS) entry which is preliminary data.</text>
</comment>
<organism evidence="2 3">
    <name type="scientific">Herpetosiphon geysericola</name>
    <dbReference type="NCBI Taxonomy" id="70996"/>
    <lineage>
        <taxon>Bacteria</taxon>
        <taxon>Bacillati</taxon>
        <taxon>Chloroflexota</taxon>
        <taxon>Chloroflexia</taxon>
        <taxon>Herpetosiphonales</taxon>
        <taxon>Herpetosiphonaceae</taxon>
        <taxon>Herpetosiphon</taxon>
    </lineage>
</organism>
<evidence type="ECO:0000256" key="1">
    <source>
        <dbReference type="SAM" id="Phobius"/>
    </source>
</evidence>
<reference evidence="2 3" key="1">
    <citation type="submission" date="2015-07" db="EMBL/GenBank/DDBJ databases">
        <title>Whole genome sequence of Herpetosiphon geysericola DSM 7119.</title>
        <authorList>
            <person name="Hemp J."/>
            <person name="Ward L.M."/>
            <person name="Pace L.A."/>
            <person name="Fischer W.W."/>
        </authorList>
    </citation>
    <scope>NUCLEOTIDE SEQUENCE [LARGE SCALE GENOMIC DNA]</scope>
    <source>
        <strain evidence="2 3">DSM 7119</strain>
    </source>
</reference>
<dbReference type="EMBL" id="LGKP01000022">
    <property type="protein sequence ID" value="KPL86090.1"/>
    <property type="molecule type" value="Genomic_DNA"/>
</dbReference>
<accession>A0A0N8GRC2</accession>
<sequence>MSSESNNHLTNKRTYSIIGTLFVIVLAVLSFIVVPMKLFADDSPAGALAFLAIMLGLVVTVIASILAPIKQQEYTDFAVRPPMELDLDSFDAKKDGVSW</sequence>
<feature type="transmembrane region" description="Helical" evidence="1">
    <location>
        <begin position="15"/>
        <end position="34"/>
    </location>
</feature>
<dbReference type="OrthoDB" id="9837277at2"/>
<evidence type="ECO:0000313" key="2">
    <source>
        <dbReference type="EMBL" id="KPL86090.1"/>
    </source>
</evidence>
<protein>
    <submittedName>
        <fullName evidence="2">Uncharacterized protein</fullName>
    </submittedName>
</protein>
<dbReference type="Proteomes" id="UP000050277">
    <property type="component" value="Unassembled WGS sequence"/>
</dbReference>
<dbReference type="AlphaFoldDB" id="A0A0N8GRC2"/>
<feature type="transmembrane region" description="Helical" evidence="1">
    <location>
        <begin position="46"/>
        <end position="67"/>
    </location>
</feature>
<keyword evidence="1" id="KW-0812">Transmembrane</keyword>
<gene>
    <name evidence="2" type="ORF">SE18_14545</name>
</gene>
<keyword evidence="1" id="KW-1133">Transmembrane helix</keyword>
<keyword evidence="1" id="KW-0472">Membrane</keyword>
<evidence type="ECO:0000313" key="3">
    <source>
        <dbReference type="Proteomes" id="UP000050277"/>
    </source>
</evidence>
<keyword evidence="3" id="KW-1185">Reference proteome</keyword>
<name>A0A0N8GRC2_9CHLR</name>
<proteinExistence type="predicted"/>
<dbReference type="RefSeq" id="WP_054535183.1">
    <property type="nucleotide sequence ID" value="NZ_LGKP01000022.1"/>
</dbReference>